<dbReference type="InterPro" id="IPR009702">
    <property type="entry name" value="DUF1284"/>
</dbReference>
<evidence type="ECO:0000313" key="2">
    <source>
        <dbReference type="Proteomes" id="UP000078389"/>
    </source>
</evidence>
<dbReference type="STRING" id="1770058.A3840_16855"/>
<reference evidence="1 2" key="1">
    <citation type="submission" date="2016-03" db="EMBL/GenBank/DDBJ databases">
        <title>Genome sequencing of Devosia sp. S37.</title>
        <authorList>
            <person name="Mohd Nor M."/>
        </authorList>
    </citation>
    <scope>NUCLEOTIDE SEQUENCE [LARGE SCALE GENOMIC DNA]</scope>
    <source>
        <strain evidence="1 2">S37</strain>
    </source>
</reference>
<keyword evidence="2" id="KW-1185">Reference proteome</keyword>
<organism evidence="1 2">
    <name type="scientific">Devosia elaeis</name>
    <dbReference type="NCBI Taxonomy" id="1770058"/>
    <lineage>
        <taxon>Bacteria</taxon>
        <taxon>Pseudomonadati</taxon>
        <taxon>Pseudomonadota</taxon>
        <taxon>Alphaproteobacteria</taxon>
        <taxon>Hyphomicrobiales</taxon>
        <taxon>Devosiaceae</taxon>
        <taxon>Devosia</taxon>
    </lineage>
</organism>
<comment type="caution">
    <text evidence="1">The sequence shown here is derived from an EMBL/GenBank/DDBJ whole genome shotgun (WGS) entry which is preliminary data.</text>
</comment>
<dbReference type="AlphaFoldDB" id="A0A178HPF4"/>
<evidence type="ECO:0000313" key="1">
    <source>
        <dbReference type="EMBL" id="OAM73928.1"/>
    </source>
</evidence>
<protein>
    <submittedName>
        <fullName evidence="1">2Fe-2S ferredoxin</fullName>
    </submittedName>
</protein>
<dbReference type="EMBL" id="LVVY01000128">
    <property type="protein sequence ID" value="OAM73928.1"/>
    <property type="molecule type" value="Genomic_DNA"/>
</dbReference>
<accession>A0A178HPF4</accession>
<proteinExistence type="predicted"/>
<dbReference type="RefSeq" id="WP_067459607.1">
    <property type="nucleotide sequence ID" value="NZ_LVVY01000128.1"/>
</dbReference>
<dbReference type="Proteomes" id="UP000078389">
    <property type="component" value="Unassembled WGS sequence"/>
</dbReference>
<sequence>MTIRLRPHHLLCLTTYMGKGYTPAFTANYDRIVARVVAGEPVELVEGPDDICRPLLAEAEPHCHNASVVERDRLAWDSVQPLLDHDRIGPLTLNAAAIAKLRTVFRTGAIRAACTGCEWSELCDAVAESGFAATRFPAGR</sequence>
<name>A0A178HPF4_9HYPH</name>
<gene>
    <name evidence="1" type="ORF">A3840_16855</name>
</gene>
<dbReference type="Pfam" id="PF06935">
    <property type="entry name" value="DUF1284"/>
    <property type="match status" value="1"/>
</dbReference>
<dbReference type="OrthoDB" id="6195504at2"/>